<feature type="compositionally biased region" description="Polar residues" evidence="1">
    <location>
        <begin position="659"/>
        <end position="687"/>
    </location>
</feature>
<reference evidence="3" key="1">
    <citation type="journal article" date="2019" name="Sci. Rep.">
        <title>Draft genome of Tanacetum cinerariifolium, the natural source of mosquito coil.</title>
        <authorList>
            <person name="Yamashiro T."/>
            <person name="Shiraishi A."/>
            <person name="Satake H."/>
            <person name="Nakayama K."/>
        </authorList>
    </citation>
    <scope>NUCLEOTIDE SEQUENCE</scope>
</reference>
<dbReference type="Pfam" id="PF25597">
    <property type="entry name" value="SH3_retrovirus"/>
    <property type="match status" value="1"/>
</dbReference>
<name>A0A6L2LNB6_TANCI</name>
<protein>
    <submittedName>
        <fullName evidence="3">Cysteine--tRNA ligase, chloroplastic/mitochondrial isoform X3</fullName>
    </submittedName>
</protein>
<dbReference type="InterPro" id="IPR057670">
    <property type="entry name" value="SH3_retrovirus"/>
</dbReference>
<accession>A0A6L2LNB6</accession>
<evidence type="ECO:0000313" key="3">
    <source>
        <dbReference type="EMBL" id="GEU61615.1"/>
    </source>
</evidence>
<feature type="domain" description="Retroviral polymerase SH3-like" evidence="2">
    <location>
        <begin position="520"/>
        <end position="564"/>
    </location>
</feature>
<dbReference type="GO" id="GO:0016874">
    <property type="term" value="F:ligase activity"/>
    <property type="evidence" value="ECO:0007669"/>
    <property type="project" value="UniProtKB-KW"/>
</dbReference>
<sequence>MICPALWKRDHRNQSSEKYGAAPAVDATSNLSRVSKMEAERSTLQDCEEVVCQQNEPSLNANISTKIADLIENFNDVFINSMSEDLHSADVLSAIFNPLRTANDLLHTRKSSPNSSSQVDPKFQKDYKAEYKKMKAKLALFEAKVFDDEEVTQVKVLMALADDELTVGKSHAHNGEWVDITIRKFIEEQQLNLLSKYNKMVFELNKCRNELLILKQAKLDDVTFQIQNTELTKLNHALQEQLKEEKMINEKWLTSSKRVSQCISEQIPYQKKKVLNDEFFTESSSKMNENENLFVLASMGYDQEMVPKTKDWVERLNPDSKLLNFNTGRILVPESQVVNESLESTKTLNTHESSKDYKVESLTPLHPLKNLQGASPSLEVMPLTFQPHSPKERPGLGIVKHTKLEIRDSLDNSVLGTVTVGETEPTTTSVPTEILKAKAKPFPPCTHYGFNDHRLGDCRNYLECRIFGSYDHFTSGHNRVIHIRGGMLAESSQSRHNRVIHIREGMLAESSQSSKSSIDHLGKFDARADDGYFLRYSFISKAFRVFNTRRQQIEETYHVTFDKSMEAIRFTHTSEDEIGIDDSSRYPLDEFINKNDPSRQYQIDSDISYYVIPHGHSLSKLTQENQVPEVIAPNKPDIPHTKDTEGLPDLTNAEGTYEKNVQNDQMITQPTDVPSGNNTEVSGSITESLVHAVT</sequence>
<keyword evidence="3" id="KW-0436">Ligase</keyword>
<evidence type="ECO:0000256" key="1">
    <source>
        <dbReference type="SAM" id="MobiDB-lite"/>
    </source>
</evidence>
<dbReference type="AlphaFoldDB" id="A0A6L2LNB6"/>
<gene>
    <name evidence="3" type="ORF">Tci_033593</name>
</gene>
<dbReference type="EMBL" id="BKCJ010004535">
    <property type="protein sequence ID" value="GEU61615.1"/>
    <property type="molecule type" value="Genomic_DNA"/>
</dbReference>
<evidence type="ECO:0000259" key="2">
    <source>
        <dbReference type="Pfam" id="PF25597"/>
    </source>
</evidence>
<organism evidence="3">
    <name type="scientific">Tanacetum cinerariifolium</name>
    <name type="common">Dalmatian daisy</name>
    <name type="synonym">Chrysanthemum cinerariifolium</name>
    <dbReference type="NCBI Taxonomy" id="118510"/>
    <lineage>
        <taxon>Eukaryota</taxon>
        <taxon>Viridiplantae</taxon>
        <taxon>Streptophyta</taxon>
        <taxon>Embryophyta</taxon>
        <taxon>Tracheophyta</taxon>
        <taxon>Spermatophyta</taxon>
        <taxon>Magnoliopsida</taxon>
        <taxon>eudicotyledons</taxon>
        <taxon>Gunneridae</taxon>
        <taxon>Pentapetalae</taxon>
        <taxon>asterids</taxon>
        <taxon>campanulids</taxon>
        <taxon>Asterales</taxon>
        <taxon>Asteraceae</taxon>
        <taxon>Asteroideae</taxon>
        <taxon>Anthemideae</taxon>
        <taxon>Anthemidinae</taxon>
        <taxon>Tanacetum</taxon>
    </lineage>
</organism>
<feature type="region of interest" description="Disordered" evidence="1">
    <location>
        <begin position="632"/>
        <end position="694"/>
    </location>
</feature>
<proteinExistence type="predicted"/>
<comment type="caution">
    <text evidence="3">The sequence shown here is derived from an EMBL/GenBank/DDBJ whole genome shotgun (WGS) entry which is preliminary data.</text>
</comment>